<feature type="region of interest" description="Disordered" evidence="1">
    <location>
        <begin position="228"/>
        <end position="247"/>
    </location>
</feature>
<dbReference type="Proteomes" id="UP001488838">
    <property type="component" value="Unassembled WGS sequence"/>
</dbReference>
<dbReference type="AlphaFoldDB" id="A0AAW0H178"/>
<evidence type="ECO:0000313" key="4">
    <source>
        <dbReference type="Proteomes" id="UP001488838"/>
    </source>
</evidence>
<comment type="caution">
    <text evidence="3">The sequence shown here is derived from an EMBL/GenBank/DDBJ whole genome shotgun (WGS) entry which is preliminary data.</text>
</comment>
<evidence type="ECO:0000256" key="1">
    <source>
        <dbReference type="SAM" id="MobiDB-lite"/>
    </source>
</evidence>
<feature type="chain" id="PRO_5043799429" evidence="2">
    <location>
        <begin position="19"/>
        <end position="247"/>
    </location>
</feature>
<proteinExistence type="predicted"/>
<feature type="region of interest" description="Disordered" evidence="1">
    <location>
        <begin position="76"/>
        <end position="193"/>
    </location>
</feature>
<keyword evidence="2" id="KW-0732">Signal</keyword>
<name>A0AAW0H178_MYOGA</name>
<protein>
    <submittedName>
        <fullName evidence="3">Uncharacterized protein</fullName>
    </submittedName>
</protein>
<feature type="signal peptide" evidence="2">
    <location>
        <begin position="1"/>
        <end position="18"/>
    </location>
</feature>
<keyword evidence="4" id="KW-1185">Reference proteome</keyword>
<organism evidence="3 4">
    <name type="scientific">Myodes glareolus</name>
    <name type="common">Bank vole</name>
    <name type="synonym">Clethrionomys glareolus</name>
    <dbReference type="NCBI Taxonomy" id="447135"/>
    <lineage>
        <taxon>Eukaryota</taxon>
        <taxon>Metazoa</taxon>
        <taxon>Chordata</taxon>
        <taxon>Craniata</taxon>
        <taxon>Vertebrata</taxon>
        <taxon>Euteleostomi</taxon>
        <taxon>Mammalia</taxon>
        <taxon>Eutheria</taxon>
        <taxon>Euarchontoglires</taxon>
        <taxon>Glires</taxon>
        <taxon>Rodentia</taxon>
        <taxon>Myomorpha</taxon>
        <taxon>Muroidea</taxon>
        <taxon>Cricetidae</taxon>
        <taxon>Arvicolinae</taxon>
        <taxon>Myodes</taxon>
    </lineage>
</organism>
<accession>A0AAW0H178</accession>
<dbReference type="EMBL" id="JBBHLL010001319">
    <property type="protein sequence ID" value="KAK7796222.1"/>
    <property type="molecule type" value="Genomic_DNA"/>
</dbReference>
<gene>
    <name evidence="3" type="ORF">U0070_014573</name>
</gene>
<reference evidence="3 4" key="1">
    <citation type="journal article" date="2023" name="bioRxiv">
        <title>Conserved and derived expression patterns and positive selection on dental genes reveal complex evolutionary context of ever-growing rodent molars.</title>
        <authorList>
            <person name="Calamari Z.T."/>
            <person name="Song A."/>
            <person name="Cohen E."/>
            <person name="Akter M."/>
            <person name="Roy R.D."/>
            <person name="Hallikas O."/>
            <person name="Christensen M.M."/>
            <person name="Li P."/>
            <person name="Marangoni P."/>
            <person name="Jernvall J."/>
            <person name="Klein O.D."/>
        </authorList>
    </citation>
    <scope>NUCLEOTIDE SEQUENCE [LARGE SCALE GENOMIC DNA]</scope>
    <source>
        <strain evidence="3">V071</strain>
    </source>
</reference>
<sequence length="247" mass="26673">MPISLLDLFVLLFYCVTHREVRKHLRSALAGKKLHLDDSDATRATLLTRSLNCNNTYSEGPDMLCTALGESIASLDSTTRDEGVQKLNVSSGPAHGSHGEPDSSFIPKNSKKPHGPDSDSDSELSLDEHSSSYASSHPSDSEDDGGDAEYKWNPTESPIHSTPKDALANHVQAGWPDESLAGSDSEELDTEPHLKVEMKVSVELHRQAQGNHCGDRPPDLESRVLSKSVAVLSNQPKEQQKGTSGGP</sequence>
<evidence type="ECO:0000256" key="2">
    <source>
        <dbReference type="SAM" id="SignalP"/>
    </source>
</evidence>
<evidence type="ECO:0000313" key="3">
    <source>
        <dbReference type="EMBL" id="KAK7796222.1"/>
    </source>
</evidence>